<dbReference type="EMBL" id="SPQT01000001">
    <property type="protein sequence ID" value="TFV51356.1"/>
    <property type="molecule type" value="Genomic_DNA"/>
</dbReference>
<organism evidence="1 2">
    <name type="scientific">Bradyrhizobium niftali</name>
    <dbReference type="NCBI Taxonomy" id="2560055"/>
    <lineage>
        <taxon>Bacteria</taxon>
        <taxon>Pseudomonadati</taxon>
        <taxon>Pseudomonadota</taxon>
        <taxon>Alphaproteobacteria</taxon>
        <taxon>Hyphomicrobiales</taxon>
        <taxon>Nitrobacteraceae</taxon>
        <taxon>Bradyrhizobium</taxon>
    </lineage>
</organism>
<sequence>MKDMQAQLEKLRTDAAECALIRDLATDPKKRELFTKLADHLTVLASEVERAIAESVKSTR</sequence>
<dbReference type="OrthoDB" id="8255879at2"/>
<protein>
    <submittedName>
        <fullName evidence="1">Uncharacterized protein</fullName>
    </submittedName>
</protein>
<evidence type="ECO:0000313" key="2">
    <source>
        <dbReference type="Proteomes" id="UP000297966"/>
    </source>
</evidence>
<dbReference type="AlphaFoldDB" id="A0A4Y9M7Z6"/>
<keyword evidence="2" id="KW-1185">Reference proteome</keyword>
<evidence type="ECO:0000313" key="1">
    <source>
        <dbReference type="EMBL" id="TFV51356.1"/>
    </source>
</evidence>
<dbReference type="RefSeq" id="WP_135173098.1">
    <property type="nucleotide sequence ID" value="NZ_SPQT01000001.1"/>
</dbReference>
<reference evidence="1 2" key="1">
    <citation type="submission" date="2019-03" db="EMBL/GenBank/DDBJ databases">
        <title>Bradyrhizobium diversity isolated from nodules of Chamaecrista fasciculata.</title>
        <authorList>
            <person name="Klepa M.S."/>
            <person name="Urquiaga M.O."/>
            <person name="Hungria M."/>
            <person name="Delamuta J.R."/>
        </authorList>
    </citation>
    <scope>NUCLEOTIDE SEQUENCE [LARGE SCALE GENOMIC DNA]</scope>
    <source>
        <strain evidence="1 2">CNPSo 3448</strain>
    </source>
</reference>
<name>A0A4Y9M7Z6_9BRAD</name>
<comment type="caution">
    <text evidence="1">The sequence shown here is derived from an EMBL/GenBank/DDBJ whole genome shotgun (WGS) entry which is preliminary data.</text>
</comment>
<proteinExistence type="predicted"/>
<gene>
    <name evidence="1" type="ORF">E4K65_04630</name>
</gene>
<dbReference type="Proteomes" id="UP000297966">
    <property type="component" value="Unassembled WGS sequence"/>
</dbReference>
<accession>A0A4Y9M7Z6</accession>